<accession>A0A645JGA8</accession>
<evidence type="ECO:0000313" key="2">
    <source>
        <dbReference type="EMBL" id="MPN59384.1"/>
    </source>
</evidence>
<keyword evidence="1" id="KW-0472">Membrane</keyword>
<proteinExistence type="predicted"/>
<protein>
    <submittedName>
        <fullName evidence="2">Uncharacterized protein</fullName>
    </submittedName>
</protein>
<name>A0A645JGA8_9ZZZZ</name>
<gene>
    <name evidence="2" type="ORF">SDC9_207105</name>
</gene>
<organism evidence="2">
    <name type="scientific">bioreactor metagenome</name>
    <dbReference type="NCBI Taxonomy" id="1076179"/>
    <lineage>
        <taxon>unclassified sequences</taxon>
        <taxon>metagenomes</taxon>
        <taxon>ecological metagenomes</taxon>
    </lineage>
</organism>
<feature type="transmembrane region" description="Helical" evidence="1">
    <location>
        <begin position="29"/>
        <end position="47"/>
    </location>
</feature>
<dbReference type="EMBL" id="VSSQ01133333">
    <property type="protein sequence ID" value="MPN59384.1"/>
    <property type="molecule type" value="Genomic_DNA"/>
</dbReference>
<comment type="caution">
    <text evidence="2">The sequence shown here is derived from an EMBL/GenBank/DDBJ whole genome shotgun (WGS) entry which is preliminary data.</text>
</comment>
<keyword evidence="1" id="KW-1133">Transmembrane helix</keyword>
<sequence length="57" mass="6357">MVPFFASTTGAKWVSTMSSFPKMYMNNNVFIAVTVGIVMNLLVNYVLKPKDGQPLKE</sequence>
<reference evidence="2" key="1">
    <citation type="submission" date="2019-08" db="EMBL/GenBank/DDBJ databases">
        <authorList>
            <person name="Kucharzyk K."/>
            <person name="Murdoch R.W."/>
            <person name="Higgins S."/>
            <person name="Loffler F."/>
        </authorList>
    </citation>
    <scope>NUCLEOTIDE SEQUENCE</scope>
</reference>
<evidence type="ECO:0000256" key="1">
    <source>
        <dbReference type="SAM" id="Phobius"/>
    </source>
</evidence>
<dbReference type="AlphaFoldDB" id="A0A645JGA8"/>
<keyword evidence="1" id="KW-0812">Transmembrane</keyword>